<sequence length="82" mass="9891">MINLSFHEYQKRLNASRDIRIQIFNNKRLKPDTRRIKIIEAELCNFLGTNHQEGKIKNYLRELMICIENKCEVDEHANDQFK</sequence>
<proteinExistence type="predicted"/>
<name>A0AAU7PGI5_9CAUD</name>
<reference evidence="1" key="1">
    <citation type="submission" date="2024-05" db="EMBL/GenBank/DDBJ databases">
        <authorList>
            <person name="Badawy S."/>
            <person name="Skurnik M."/>
        </authorList>
    </citation>
    <scope>NUCLEOTIDE SEQUENCE</scope>
</reference>
<dbReference type="EMBL" id="PP777464">
    <property type="protein sequence ID" value="XBS49153.1"/>
    <property type="molecule type" value="Genomic_DNA"/>
</dbReference>
<protein>
    <submittedName>
        <fullName evidence="1">Uncharacterized protein</fullName>
    </submittedName>
</protein>
<evidence type="ECO:0000313" key="1">
    <source>
        <dbReference type="EMBL" id="XBS49153.1"/>
    </source>
</evidence>
<organism evidence="1">
    <name type="scientific">Escherichia phage fEgEco12</name>
    <dbReference type="NCBI Taxonomy" id="3158837"/>
    <lineage>
        <taxon>Viruses</taxon>
        <taxon>Duplodnaviria</taxon>
        <taxon>Heunggongvirae</taxon>
        <taxon>Uroviricota</taxon>
        <taxon>Caudoviricetes</taxon>
    </lineage>
</organism>
<accession>A0AAU7PGI5</accession>